<keyword evidence="3" id="KW-0698">rRNA processing</keyword>
<dbReference type="OrthoDB" id="2405412at2759"/>
<accession>A0A834XPJ2</accession>
<evidence type="ECO:0000256" key="6">
    <source>
        <dbReference type="ARBA" id="ARBA00022777"/>
    </source>
</evidence>
<proteinExistence type="inferred from homology"/>
<dbReference type="AlphaFoldDB" id="A0A834XPJ2"/>
<dbReference type="Pfam" id="PF16575">
    <property type="entry name" value="CLP1_P"/>
    <property type="match status" value="1"/>
</dbReference>
<comment type="subcellular location">
    <subcellularLocation>
        <location evidence="1">Nucleus</location>
        <location evidence="1">Nucleolus</location>
    </subcellularLocation>
</comment>
<protein>
    <recommendedName>
        <fullName evidence="9">Polynucleotide 5'-hydroxyl-kinase NOL9</fullName>
    </recommendedName>
</protein>
<evidence type="ECO:0000256" key="7">
    <source>
        <dbReference type="ARBA" id="ARBA00022840"/>
    </source>
</evidence>
<dbReference type="InterPro" id="IPR057570">
    <property type="entry name" value="NOL9_C"/>
</dbReference>
<dbReference type="GO" id="GO:0051731">
    <property type="term" value="F:polynucleotide 5'-hydroxyl-kinase activity"/>
    <property type="evidence" value="ECO:0007669"/>
    <property type="project" value="InterPro"/>
</dbReference>
<evidence type="ECO:0000259" key="11">
    <source>
        <dbReference type="Pfam" id="PF24419"/>
    </source>
</evidence>
<keyword evidence="7" id="KW-0067">ATP-binding</keyword>
<dbReference type="Proteomes" id="UP000639338">
    <property type="component" value="Unassembled WGS sequence"/>
</dbReference>
<evidence type="ECO:0000259" key="10">
    <source>
        <dbReference type="Pfam" id="PF16575"/>
    </source>
</evidence>
<evidence type="ECO:0000256" key="3">
    <source>
        <dbReference type="ARBA" id="ARBA00022552"/>
    </source>
</evidence>
<dbReference type="GO" id="GO:0005524">
    <property type="term" value="F:ATP binding"/>
    <property type="evidence" value="ECO:0007669"/>
    <property type="project" value="UniProtKB-KW"/>
</dbReference>
<comment type="similarity">
    <text evidence="2">Belongs to the Clp1 family. NOL9/GRC3 subfamily.</text>
</comment>
<comment type="caution">
    <text evidence="13">The sequence shown here is derived from an EMBL/GenBank/DDBJ whole genome shotgun (WGS) entry which is preliminary data.</text>
</comment>
<feature type="domain" description="NOL9 N-terminal" evidence="11">
    <location>
        <begin position="97"/>
        <end position="254"/>
    </location>
</feature>
<dbReference type="PANTHER" id="PTHR12755">
    <property type="entry name" value="CLEAVAGE/POLYADENYLATION FACTOR IA SUBUNIT CLP1P"/>
    <property type="match status" value="1"/>
</dbReference>
<dbReference type="PANTHER" id="PTHR12755:SF3">
    <property type="entry name" value="POLYNUCLEOTIDE 5'-HYDROXYL-KINASE NOL9"/>
    <property type="match status" value="1"/>
</dbReference>
<evidence type="ECO:0000256" key="1">
    <source>
        <dbReference type="ARBA" id="ARBA00004604"/>
    </source>
</evidence>
<dbReference type="Gene3D" id="3.40.50.300">
    <property type="entry name" value="P-loop containing nucleotide triphosphate hydrolases"/>
    <property type="match status" value="1"/>
</dbReference>
<evidence type="ECO:0000256" key="4">
    <source>
        <dbReference type="ARBA" id="ARBA00022679"/>
    </source>
</evidence>
<dbReference type="Pfam" id="PF24419">
    <property type="entry name" value="Cupin_NOL9"/>
    <property type="match status" value="1"/>
</dbReference>
<organism evidence="13 14">
    <name type="scientific">Aphidius gifuensis</name>
    <name type="common">Parasitoid wasp</name>
    <dbReference type="NCBI Taxonomy" id="684658"/>
    <lineage>
        <taxon>Eukaryota</taxon>
        <taxon>Metazoa</taxon>
        <taxon>Ecdysozoa</taxon>
        <taxon>Arthropoda</taxon>
        <taxon>Hexapoda</taxon>
        <taxon>Insecta</taxon>
        <taxon>Pterygota</taxon>
        <taxon>Neoptera</taxon>
        <taxon>Endopterygota</taxon>
        <taxon>Hymenoptera</taxon>
        <taxon>Apocrita</taxon>
        <taxon>Ichneumonoidea</taxon>
        <taxon>Braconidae</taxon>
        <taxon>Aphidiinae</taxon>
        <taxon>Aphidius</taxon>
    </lineage>
</organism>
<dbReference type="InterPro" id="IPR045116">
    <property type="entry name" value="Clp1/Grc3"/>
</dbReference>
<feature type="domain" description="NOL9 C-terminal" evidence="12">
    <location>
        <begin position="516"/>
        <end position="616"/>
    </location>
</feature>
<evidence type="ECO:0000313" key="14">
    <source>
        <dbReference type="Proteomes" id="UP000639338"/>
    </source>
</evidence>
<dbReference type="GO" id="GO:0005730">
    <property type="term" value="C:nucleolus"/>
    <property type="evidence" value="ECO:0007669"/>
    <property type="project" value="UniProtKB-SubCell"/>
</dbReference>
<keyword evidence="14" id="KW-1185">Reference proteome</keyword>
<dbReference type="InterPro" id="IPR032319">
    <property type="entry name" value="CLP1_P"/>
</dbReference>
<evidence type="ECO:0000256" key="9">
    <source>
        <dbReference type="ARBA" id="ARBA00071212"/>
    </source>
</evidence>
<dbReference type="EMBL" id="JACMRX010000005">
    <property type="protein sequence ID" value="KAF7989781.1"/>
    <property type="molecule type" value="Genomic_DNA"/>
</dbReference>
<sequence length="662" mass="75052">MKIKNKVKKSDEKFEAGEFVRIKKTNSAITPKKKLNKKRKLNKQLNVSHNEPDESVILDSTFNEDDNDNVVDTTTNEFETTVENIQDDDNVDEVNFPHFYTLDNKVICIIEPNTKFSFHGKLKIKVLYGAVKIYGSKLDKTNTIKPVKVYSTRGSSLVTIETTTSSSSKNSISEVWNALAEDNIDQHVANTLQKHVNNLTDDWSVLSIQTFENILTKFLSKHCTHRLFPKIEDPTNYTWFDKKRAEIFLQTNFYAENCRKLSINIDKTNEFIDRIYNRCKNNELIKIIITGGKNVGKSTTARCLVNKLLETTEAVVYMDLDCGQSEFTPAGCISLSIIKKPLFGSNFTHLQTPYHQIYVGSADVTRCITNYINGIEKLVKYLDDSSVLNKYPVVVNTMGFCKGIGSDIISYTIRSIKPSDVLQIISKKSKNNFDYNLTASTVNCQTFSWCDVKNFDLKYSEHQFHVLDTEAENHRGLSEGWNIEPHQQREISMLSYLSGIILSNNNKNIDKNINEIVPYEIPFSSVHVSLDRPLIPQILSVMNGNIVGLCGCDFDQDNVSIEAQDNCDDYPKVLLRAVAPTCYGFGIVRGVDMENKKIYINTPLAMSRLTHVNCLIGSMPVPSGLLQFNKPGLPYAGGECDLPTSRDPRRGYFRMRQNRNDA</sequence>
<evidence type="ECO:0000259" key="12">
    <source>
        <dbReference type="Pfam" id="PF25467"/>
    </source>
</evidence>
<evidence type="ECO:0000256" key="2">
    <source>
        <dbReference type="ARBA" id="ARBA00011003"/>
    </source>
</evidence>
<dbReference type="InterPro" id="IPR057573">
    <property type="entry name" value="NOL9_N"/>
</dbReference>
<feature type="domain" description="Clp1 P-loop" evidence="10">
    <location>
        <begin position="291"/>
        <end position="443"/>
    </location>
</feature>
<reference evidence="13 14" key="1">
    <citation type="submission" date="2020-08" db="EMBL/GenBank/DDBJ databases">
        <title>Aphidius gifuensis genome sequencing and assembly.</title>
        <authorList>
            <person name="Du Z."/>
        </authorList>
    </citation>
    <scope>NUCLEOTIDE SEQUENCE [LARGE SCALE GENOMIC DNA]</scope>
    <source>
        <strain evidence="13">YNYX2018</strain>
        <tissue evidence="13">Adults</tissue>
    </source>
</reference>
<dbReference type="Pfam" id="PF25467">
    <property type="entry name" value="NOL9_C"/>
    <property type="match status" value="1"/>
</dbReference>
<keyword evidence="4" id="KW-0808">Transferase</keyword>
<name>A0A834XPJ2_APHGI</name>
<keyword evidence="8" id="KW-0539">Nucleus</keyword>
<dbReference type="InterPro" id="IPR027417">
    <property type="entry name" value="P-loop_NTPase"/>
</dbReference>
<gene>
    <name evidence="13" type="ORF">HCN44_008455</name>
</gene>
<evidence type="ECO:0000256" key="8">
    <source>
        <dbReference type="ARBA" id="ARBA00023242"/>
    </source>
</evidence>
<evidence type="ECO:0000256" key="5">
    <source>
        <dbReference type="ARBA" id="ARBA00022741"/>
    </source>
</evidence>
<keyword evidence="6" id="KW-0418">Kinase</keyword>
<evidence type="ECO:0000313" key="13">
    <source>
        <dbReference type="EMBL" id="KAF7989781.1"/>
    </source>
</evidence>
<keyword evidence="5" id="KW-0547">Nucleotide-binding</keyword>
<dbReference type="GO" id="GO:0000448">
    <property type="term" value="P:cleavage in ITS2 between 5.8S rRNA and LSU-rRNA of tricistronic rRNA transcript (SSU-rRNA, 5.8S rRNA, LSU-rRNA)"/>
    <property type="evidence" value="ECO:0007669"/>
    <property type="project" value="TreeGrafter"/>
</dbReference>